<dbReference type="AlphaFoldDB" id="A0A812SH89"/>
<dbReference type="Proteomes" id="UP000604046">
    <property type="component" value="Unassembled WGS sequence"/>
</dbReference>
<keyword evidence="2" id="KW-1185">Reference proteome</keyword>
<accession>A0A812SH89</accession>
<organism evidence="1 2">
    <name type="scientific">Symbiodinium natans</name>
    <dbReference type="NCBI Taxonomy" id="878477"/>
    <lineage>
        <taxon>Eukaryota</taxon>
        <taxon>Sar</taxon>
        <taxon>Alveolata</taxon>
        <taxon>Dinophyceae</taxon>
        <taxon>Suessiales</taxon>
        <taxon>Symbiodiniaceae</taxon>
        <taxon>Symbiodinium</taxon>
    </lineage>
</organism>
<comment type="caution">
    <text evidence="1">The sequence shown here is derived from an EMBL/GenBank/DDBJ whole genome shotgun (WGS) entry which is preliminary data.</text>
</comment>
<gene>
    <name evidence="1" type="ORF">SNAT2548_LOCUS27026</name>
</gene>
<sequence>MSLASLSMRGCAGGNLYAGTLDIHGKPNGKGVLYNLDTGECDVGTYNAELKQTGAGVRFSRDREEAYALDSGKVKEKIPAMSSALDRAGLKAPPAAQHKDAIPAAFGYSEQRSEQVKA</sequence>
<evidence type="ECO:0000313" key="1">
    <source>
        <dbReference type="EMBL" id="CAE7481371.1"/>
    </source>
</evidence>
<name>A0A812SH89_9DINO</name>
<proteinExistence type="predicted"/>
<dbReference type="OrthoDB" id="407638at2759"/>
<dbReference type="EMBL" id="CAJNDS010002451">
    <property type="protein sequence ID" value="CAE7481371.1"/>
    <property type="molecule type" value="Genomic_DNA"/>
</dbReference>
<evidence type="ECO:0000313" key="2">
    <source>
        <dbReference type="Proteomes" id="UP000604046"/>
    </source>
</evidence>
<reference evidence="1" key="1">
    <citation type="submission" date="2021-02" db="EMBL/GenBank/DDBJ databases">
        <authorList>
            <person name="Dougan E. K."/>
            <person name="Rhodes N."/>
            <person name="Thang M."/>
            <person name="Chan C."/>
        </authorList>
    </citation>
    <scope>NUCLEOTIDE SEQUENCE</scope>
</reference>
<protein>
    <submittedName>
        <fullName evidence="1">Uncharacterized protein</fullName>
    </submittedName>
</protein>
<feature type="non-terminal residue" evidence="1">
    <location>
        <position position="118"/>
    </location>
</feature>